<name>A0ABU0SGU9_9ACTN</name>
<comment type="caution">
    <text evidence="2">The sequence shown here is derived from an EMBL/GenBank/DDBJ whole genome shotgun (WGS) entry which is preliminary data.</text>
</comment>
<feature type="compositionally biased region" description="Low complexity" evidence="1">
    <location>
        <begin position="52"/>
        <end position="64"/>
    </location>
</feature>
<organism evidence="2 3">
    <name type="scientific">Streptomyces umbrinus</name>
    <dbReference type="NCBI Taxonomy" id="67370"/>
    <lineage>
        <taxon>Bacteria</taxon>
        <taxon>Bacillati</taxon>
        <taxon>Actinomycetota</taxon>
        <taxon>Actinomycetes</taxon>
        <taxon>Kitasatosporales</taxon>
        <taxon>Streptomycetaceae</taxon>
        <taxon>Streptomyces</taxon>
        <taxon>Streptomyces phaeochromogenes group</taxon>
    </lineage>
</organism>
<accession>A0ABU0SGU9</accession>
<keyword evidence="3" id="KW-1185">Reference proteome</keyword>
<sequence length="72" mass="7655">MPWTRSTPTTPVRGWFIPEPPKRRMPLLVRLALIALIVIAVVLASKSGESVPATTPSPAATIPARMPAPDAS</sequence>
<dbReference type="RefSeq" id="WP_307517318.1">
    <property type="nucleotide sequence ID" value="NZ_JAUSZI010000001.1"/>
</dbReference>
<protein>
    <submittedName>
        <fullName evidence="2">Uncharacterized protein</fullName>
    </submittedName>
</protein>
<evidence type="ECO:0000313" key="2">
    <source>
        <dbReference type="EMBL" id="MDQ1022462.1"/>
    </source>
</evidence>
<dbReference type="EMBL" id="JAUSZI010000001">
    <property type="protein sequence ID" value="MDQ1022462.1"/>
    <property type="molecule type" value="Genomic_DNA"/>
</dbReference>
<evidence type="ECO:0000256" key="1">
    <source>
        <dbReference type="SAM" id="MobiDB-lite"/>
    </source>
</evidence>
<proteinExistence type="predicted"/>
<gene>
    <name evidence="2" type="ORF">QF035_000044</name>
</gene>
<evidence type="ECO:0000313" key="3">
    <source>
        <dbReference type="Proteomes" id="UP001230328"/>
    </source>
</evidence>
<reference evidence="2 3" key="1">
    <citation type="submission" date="2023-07" db="EMBL/GenBank/DDBJ databases">
        <title>Comparative genomics of wheat-associated soil bacteria to identify genetic determinants of phenazine resistance.</title>
        <authorList>
            <person name="Mouncey N."/>
        </authorList>
    </citation>
    <scope>NUCLEOTIDE SEQUENCE [LARGE SCALE GENOMIC DNA]</scope>
    <source>
        <strain evidence="2 3">V2I4</strain>
    </source>
</reference>
<feature type="region of interest" description="Disordered" evidence="1">
    <location>
        <begin position="47"/>
        <end position="72"/>
    </location>
</feature>
<dbReference type="Proteomes" id="UP001230328">
    <property type="component" value="Unassembled WGS sequence"/>
</dbReference>